<accession>A1SUT2</accession>
<dbReference type="SUPFAM" id="SSF82171">
    <property type="entry name" value="DPP6 N-terminal domain-like"/>
    <property type="match status" value="1"/>
</dbReference>
<dbReference type="Gene3D" id="2.60.40.10">
    <property type="entry name" value="Immunoglobulins"/>
    <property type="match status" value="2"/>
</dbReference>
<dbReference type="OrthoDB" id="6192638at2"/>
<protein>
    <submittedName>
        <fullName evidence="1">Ig domain protein, group 2 domain protein</fullName>
    </submittedName>
</protein>
<evidence type="ECO:0000313" key="1">
    <source>
        <dbReference type="EMBL" id="ABM03247.1"/>
    </source>
</evidence>
<keyword evidence="2" id="KW-1185">Reference proteome</keyword>
<dbReference type="HOGENOM" id="CLU_338551_0_0_6"/>
<dbReference type="PROSITE" id="PS51257">
    <property type="entry name" value="PROKAR_LIPOPROTEIN"/>
    <property type="match status" value="1"/>
</dbReference>
<dbReference type="SUPFAM" id="SSF49373">
    <property type="entry name" value="Invasin/intimin cell-adhesion fragments"/>
    <property type="match status" value="1"/>
</dbReference>
<dbReference type="InterPro" id="IPR008964">
    <property type="entry name" value="Invasin/intimin_cell_adhesion"/>
</dbReference>
<proteinExistence type="predicted"/>
<reference evidence="1 2" key="1">
    <citation type="submission" date="2007-01" db="EMBL/GenBank/DDBJ databases">
        <title>Complete sequence of Psychromonas ingrahamii 37.</title>
        <authorList>
            <consortium name="US DOE Joint Genome Institute"/>
            <person name="Copeland A."/>
            <person name="Lucas S."/>
            <person name="Lapidus A."/>
            <person name="Barry K."/>
            <person name="Detter J.C."/>
            <person name="Glavina del Rio T."/>
            <person name="Hammon N."/>
            <person name="Israni S."/>
            <person name="Dalin E."/>
            <person name="Tice H."/>
            <person name="Pitluck S."/>
            <person name="Thompson L.S."/>
            <person name="Brettin T."/>
            <person name="Bruce D."/>
            <person name="Han C."/>
            <person name="Tapia R."/>
            <person name="Schmutz J."/>
            <person name="Larimer F."/>
            <person name="Land M."/>
            <person name="Hauser L."/>
            <person name="Kyrpides N."/>
            <person name="Ivanova N."/>
            <person name="Staley J."/>
            <person name="Richardson P."/>
        </authorList>
    </citation>
    <scope>NUCLEOTIDE SEQUENCE [LARGE SCALE GENOMIC DNA]</scope>
    <source>
        <strain evidence="1 2">37</strain>
    </source>
</reference>
<dbReference type="KEGG" id="pin:Ping_1430"/>
<sequence>MEYKAIEYKKILLSFVLSFILLGCGGGGDDVVSDNSDNPATINAIRFASDSATLQVGEVLQITSTATYSDYSQHSITAQGDWISSDPNVVSVSQGKLRAIRGGNAMITQRYQGQEASLNTLVTIDADVSLTLASGKLTFRWKSVFTDELGYQIQRQSLTRSVSEWEIISEVGPITEGFYGQQEVVDTTATYRIVAVFNQWDEVLSSSQGTSYFNYNQTKAMAISILPPVTHPPYSETVTFGLSQNVLSSSWFIDSNNACGSSACSNNSINLNTKRYSDGNHRLDVMAEIEPDVFVYLNQTIDIYNPNLTLTISVQDQDFNSSVILVKAGSKAAVSEVNYYIDNHLVAKQTEEIPITLNQCERWGCNDVTYPYHFVWAKEYGEHQVRVTAVDTDGQYQEQVKNILINLAPIVSFSSPLNNQLITGNLLTVTGEVENENQNVTTTVSFGDIQIGQKQATGSFSYSYSLAGLPESDYMVSIIATDEFNARGTNQVSFKYAPSLNAAILVKHLPVGYSVVEINDSQLLAKNTDFEYLITDLALLNPVDREVKFDKKPQTYMYYPHVNNKGYFASDYGPAGSLNMYLNKSGSNLNLTELVSEGSGYGFHSSYMGNILVQLPSNGSAFYLWDTDNLTYEYLKPPIGTSRWLNWRFTNNEEWLCQSAPIGLAYDVYAYQLGSGGQPVRLTDNSNDMGGSLGYGSFCAGNDSDYLAYSTSDQNDTTSSLHLYDLYNQESRLIAETTVGSGISSRAQYADGVLAWQESNSGANNLKIMSMDTGGSYSIPNATLQKVRFGKVSYTTSEGLFVWLKSSQESRKIWPSSTTHYLSQGTSYLVSGSLIYQIDD</sequence>
<dbReference type="eggNOG" id="COG5492">
    <property type="taxonomic scope" value="Bacteria"/>
</dbReference>
<dbReference type="Proteomes" id="UP000000639">
    <property type="component" value="Chromosome"/>
</dbReference>
<dbReference type="AlphaFoldDB" id="A1SUT2"/>
<evidence type="ECO:0000313" key="2">
    <source>
        <dbReference type="Proteomes" id="UP000000639"/>
    </source>
</evidence>
<dbReference type="Gene3D" id="2.60.40.1080">
    <property type="match status" value="1"/>
</dbReference>
<dbReference type="EMBL" id="CP000510">
    <property type="protein sequence ID" value="ABM03247.1"/>
    <property type="molecule type" value="Genomic_DNA"/>
</dbReference>
<dbReference type="RefSeq" id="WP_011769807.1">
    <property type="nucleotide sequence ID" value="NC_008709.1"/>
</dbReference>
<gene>
    <name evidence="1" type="ordered locus">Ping_1430</name>
</gene>
<name>A1SUT2_PSYIN</name>
<dbReference type="InterPro" id="IPR013783">
    <property type="entry name" value="Ig-like_fold"/>
</dbReference>
<organism evidence="1 2">
    <name type="scientific">Psychromonas ingrahamii (strain DSM 17664 / CCUG 51855 / 37)</name>
    <dbReference type="NCBI Taxonomy" id="357804"/>
    <lineage>
        <taxon>Bacteria</taxon>
        <taxon>Pseudomonadati</taxon>
        <taxon>Pseudomonadota</taxon>
        <taxon>Gammaproteobacteria</taxon>
        <taxon>Alteromonadales</taxon>
        <taxon>Psychromonadaceae</taxon>
        <taxon>Psychromonas</taxon>
    </lineage>
</organism>